<protein>
    <submittedName>
        <fullName evidence="4">Uncharacterized protein</fullName>
    </submittedName>
</protein>
<gene>
    <name evidence="4" type="ORF">SLEP1_g20838</name>
</gene>
<dbReference type="SMART" id="SM00733">
    <property type="entry name" value="Mterf"/>
    <property type="match status" value="7"/>
</dbReference>
<evidence type="ECO:0000256" key="2">
    <source>
        <dbReference type="ARBA" id="ARBA00022472"/>
    </source>
</evidence>
<proteinExistence type="inferred from homology"/>
<comment type="caution">
    <text evidence="4">The sequence shown here is derived from an EMBL/GenBank/DDBJ whole genome shotgun (WGS) entry which is preliminary data.</text>
</comment>
<dbReference type="InterPro" id="IPR038538">
    <property type="entry name" value="MTERF_sf"/>
</dbReference>
<accession>A0AAV5JBI4</accession>
<dbReference type="InterPro" id="IPR003690">
    <property type="entry name" value="MTERF"/>
</dbReference>
<evidence type="ECO:0000256" key="3">
    <source>
        <dbReference type="ARBA" id="ARBA00022946"/>
    </source>
</evidence>
<keyword evidence="2" id="KW-0805">Transcription regulation</keyword>
<dbReference type="Pfam" id="PF02536">
    <property type="entry name" value="mTERF"/>
    <property type="match status" value="1"/>
</dbReference>
<keyword evidence="2" id="KW-0804">Transcription</keyword>
<evidence type="ECO:0000256" key="1">
    <source>
        <dbReference type="ARBA" id="ARBA00007692"/>
    </source>
</evidence>
<organism evidence="4 5">
    <name type="scientific">Rubroshorea leprosula</name>
    <dbReference type="NCBI Taxonomy" id="152421"/>
    <lineage>
        <taxon>Eukaryota</taxon>
        <taxon>Viridiplantae</taxon>
        <taxon>Streptophyta</taxon>
        <taxon>Embryophyta</taxon>
        <taxon>Tracheophyta</taxon>
        <taxon>Spermatophyta</taxon>
        <taxon>Magnoliopsida</taxon>
        <taxon>eudicotyledons</taxon>
        <taxon>Gunneridae</taxon>
        <taxon>Pentapetalae</taxon>
        <taxon>rosids</taxon>
        <taxon>malvids</taxon>
        <taxon>Malvales</taxon>
        <taxon>Dipterocarpaceae</taxon>
        <taxon>Rubroshorea</taxon>
    </lineage>
</organism>
<evidence type="ECO:0000313" key="5">
    <source>
        <dbReference type="Proteomes" id="UP001054252"/>
    </source>
</evidence>
<dbReference type="Gene3D" id="1.25.70.10">
    <property type="entry name" value="Transcription termination factor 3, mitochondrial"/>
    <property type="match status" value="2"/>
</dbReference>
<keyword evidence="2" id="KW-0806">Transcription termination</keyword>
<dbReference type="Proteomes" id="UP001054252">
    <property type="component" value="Unassembled WGS sequence"/>
</dbReference>
<keyword evidence="5" id="KW-1185">Reference proteome</keyword>
<dbReference type="GO" id="GO:0003676">
    <property type="term" value="F:nucleic acid binding"/>
    <property type="evidence" value="ECO:0007669"/>
    <property type="project" value="InterPro"/>
</dbReference>
<name>A0AAV5JBI4_9ROSI</name>
<dbReference type="AlphaFoldDB" id="A0AAV5JBI4"/>
<dbReference type="PANTHER" id="PTHR13068:SF130">
    <property type="entry name" value="TRANSCRIPTION TERMINATION FACTOR MTERF6, CHLOROPLASTIC_MITOCHONDRIAL-LIKE"/>
    <property type="match status" value="1"/>
</dbReference>
<dbReference type="GO" id="GO:0006353">
    <property type="term" value="P:DNA-templated transcription termination"/>
    <property type="evidence" value="ECO:0007669"/>
    <property type="project" value="UniProtKB-KW"/>
</dbReference>
<comment type="similarity">
    <text evidence="1">Belongs to the mTERF family.</text>
</comment>
<reference evidence="4 5" key="1">
    <citation type="journal article" date="2021" name="Commun. Biol.">
        <title>The genome of Shorea leprosula (Dipterocarpaceae) highlights the ecological relevance of drought in aseasonal tropical rainforests.</title>
        <authorList>
            <person name="Ng K.K.S."/>
            <person name="Kobayashi M.J."/>
            <person name="Fawcett J.A."/>
            <person name="Hatakeyama M."/>
            <person name="Paape T."/>
            <person name="Ng C.H."/>
            <person name="Ang C.C."/>
            <person name="Tnah L.H."/>
            <person name="Lee C.T."/>
            <person name="Nishiyama T."/>
            <person name="Sese J."/>
            <person name="O'Brien M.J."/>
            <person name="Copetti D."/>
            <person name="Mohd Noor M.I."/>
            <person name="Ong R.C."/>
            <person name="Putra M."/>
            <person name="Sireger I.Z."/>
            <person name="Indrioko S."/>
            <person name="Kosugi Y."/>
            <person name="Izuno A."/>
            <person name="Isagi Y."/>
            <person name="Lee S.L."/>
            <person name="Shimizu K.K."/>
        </authorList>
    </citation>
    <scope>NUCLEOTIDE SEQUENCE [LARGE SCALE GENOMIC DNA]</scope>
    <source>
        <strain evidence="4">214</strain>
    </source>
</reference>
<dbReference type="FunFam" id="1.25.70.10:FF:000001">
    <property type="entry name" value="Mitochondrial transcription termination factor-like"/>
    <property type="match status" value="1"/>
</dbReference>
<evidence type="ECO:0000313" key="4">
    <source>
        <dbReference type="EMBL" id="GKV09320.1"/>
    </source>
</evidence>
<dbReference type="EMBL" id="BPVZ01000030">
    <property type="protein sequence ID" value="GKV09320.1"/>
    <property type="molecule type" value="Genomic_DNA"/>
</dbReference>
<sequence>MAYGICRTLIAFSSNTTAFRHNAPISSSISLLFFSSSTPIKSKPSIPTLDYLMNQHQFSPQAASKAASSIPYLKNPKCSDSILSFLKDNGFSKTHIEEILKKAPHVLCSNLNKTIKPKLKIVQDVGFSQTEIADVLAADPWIFNRSLDSRLAPSISALKSVLGSSAGVCKALKVSSWFLNVNLEKTMMPNIEFLRNCGVSSSQIINFVYSFPRFFLIKPESMRELVKRVDELGVSRESKKYIYAVRALSSMSMEKWENKLKLFRSLGLSEDQILALFRRAPHVFAISEMKIKEVSEMLLGIENIDASFIVEHPDLLIHSVKGRLEPRLAVYEILESKNLLRRKPKLTTLFKISPQKFLARYVIPYSNELGDVSMVFGTQS</sequence>
<keyword evidence="3" id="KW-0809">Transit peptide</keyword>
<dbReference type="PANTHER" id="PTHR13068">
    <property type="entry name" value="CGI-12 PROTEIN-RELATED"/>
    <property type="match status" value="1"/>
</dbReference>